<dbReference type="InterPro" id="IPR003018">
    <property type="entry name" value="GAF"/>
</dbReference>
<evidence type="ECO:0000256" key="15">
    <source>
        <dbReference type="SAM" id="Phobius"/>
    </source>
</evidence>
<dbReference type="InterPro" id="IPR036890">
    <property type="entry name" value="HATPase_C_sf"/>
</dbReference>
<keyword evidence="11" id="KW-0902">Two-component regulatory system</keyword>
<dbReference type="SMART" id="SM00388">
    <property type="entry name" value="HisKA"/>
    <property type="match status" value="1"/>
</dbReference>
<evidence type="ECO:0000259" key="16">
    <source>
        <dbReference type="PROSITE" id="PS50109"/>
    </source>
</evidence>
<feature type="transmembrane region" description="Helical" evidence="15">
    <location>
        <begin position="448"/>
        <end position="464"/>
    </location>
</feature>
<dbReference type="Pfam" id="PF02518">
    <property type="entry name" value="HATPase_c"/>
    <property type="match status" value="1"/>
</dbReference>
<dbReference type="Gene3D" id="3.30.565.10">
    <property type="entry name" value="Histidine kinase-like ATPase, C-terminal domain"/>
    <property type="match status" value="1"/>
</dbReference>
<evidence type="ECO:0000256" key="6">
    <source>
        <dbReference type="ARBA" id="ARBA00022692"/>
    </source>
</evidence>
<dbReference type="InterPro" id="IPR014729">
    <property type="entry name" value="Rossmann-like_a/b/a_fold"/>
</dbReference>
<dbReference type="GO" id="GO:0005737">
    <property type="term" value="C:cytoplasm"/>
    <property type="evidence" value="ECO:0007669"/>
    <property type="project" value="UniProtKB-ARBA"/>
</dbReference>
<dbReference type="InterPro" id="IPR005467">
    <property type="entry name" value="His_kinase_dom"/>
</dbReference>
<dbReference type="Gene3D" id="1.20.120.620">
    <property type="entry name" value="Backbone structure of the membrane domain of e. Coli histidine kinase receptor kdpd"/>
    <property type="match status" value="1"/>
</dbReference>
<evidence type="ECO:0000256" key="9">
    <source>
        <dbReference type="ARBA" id="ARBA00022840"/>
    </source>
</evidence>
<dbReference type="InterPro" id="IPR003594">
    <property type="entry name" value="HATPase_dom"/>
</dbReference>
<dbReference type="GO" id="GO:0005524">
    <property type="term" value="F:ATP binding"/>
    <property type="evidence" value="ECO:0007669"/>
    <property type="project" value="UniProtKB-KW"/>
</dbReference>
<dbReference type="PRINTS" id="PR00344">
    <property type="entry name" value="BCTRLSENSOR"/>
</dbReference>
<dbReference type="NCBIfam" id="NF007793">
    <property type="entry name" value="PRK10490.1"/>
    <property type="match status" value="1"/>
</dbReference>
<dbReference type="PROSITE" id="PS50109">
    <property type="entry name" value="HIS_KIN"/>
    <property type="match status" value="1"/>
</dbReference>
<dbReference type="PANTHER" id="PTHR45569:SF1">
    <property type="entry name" value="SENSOR PROTEIN KDPD"/>
    <property type="match status" value="1"/>
</dbReference>
<keyword evidence="4" id="KW-0597">Phosphoprotein</keyword>
<dbReference type="CDD" id="cd00082">
    <property type="entry name" value="HisKA"/>
    <property type="match status" value="1"/>
</dbReference>
<feature type="transmembrane region" description="Helical" evidence="15">
    <location>
        <begin position="476"/>
        <end position="497"/>
    </location>
</feature>
<comment type="subcellular location">
    <subcellularLocation>
        <location evidence="2">Membrane</location>
        <topology evidence="2">Multi-pass membrane protein</topology>
    </subcellularLocation>
</comment>
<feature type="domain" description="Histidine kinase" evidence="16">
    <location>
        <begin position="669"/>
        <end position="883"/>
    </location>
</feature>
<dbReference type="RefSeq" id="WP_173633905.1">
    <property type="nucleotide sequence ID" value="NZ_CP054212.1"/>
</dbReference>
<keyword evidence="9" id="KW-0067">ATP-binding</keyword>
<evidence type="ECO:0000256" key="4">
    <source>
        <dbReference type="ARBA" id="ARBA00022553"/>
    </source>
</evidence>
<keyword evidence="8 17" id="KW-0418">Kinase</keyword>
<sequence>MTDEPLRPDPDALLALAGSAGRGKLKIYFGACAGVGKTWAMLQEAHRLRAQGVDVLAGVVETHGRKETEALLVGLASLPLRISGRHHYPEFDLDAALARRPAVILIDELAHSNARGSRHPKRWQDIDELLDAGIDVLTTVNVQHLESLNDIVSAVTGIRVRETVPDPFFDTATEVILVDLPPDDLRQRLKEGKIYVGERAERAIENFFRKGNLFALRELALRRTADRVDEQMRVWRDTQGHEEKVWHTRDAILLCIAAGTGSEKLVRVAARLATRLGCEWHAITVETSSLQRKSEAHRRAVLRTLHLAQNMGAETATLSDPDEARAVLRYAREHNLGKIIIGRPSRRRWRLPNRFATRLSQLAPDLDLMIVGLDDTPELRADTASGGRGAAEKWRQKWRGSLAAVAMCGLITLSCKVLLPGFSPINLVMIYLMGVVLIAIGFGRVPSVVAALVNIVVFDLFFVAPEGTFAVTDAQYLVTFSVMLAVGVIIGNLTAGVRYQARVARQREQRARYLYEVANGLSRAREPDEIAKICQQVVGAALLSRCEIWLPDKNGVLTAAAEKWLNSIPDPAIVKWSFDKRQVAGAGTDTLPGVPYKVLPLAGSERTLGLLIIEPGNLRHLLIPEQQRLQDTFITLIAGALERLALTRREQQSRLAAEREELRNALLAALSHDLRTPLTVLFGQAEILTLELASAASPFAPQANEIRQQTLSTIRLVNNMLDMARIESDGLRLQTDWVALDELIGSSLTSLEAILDGHAVHLDLPEAMVLFKADGPLLERVLVNIVENALKYGGKQVEISIKARTLSDQLQIEIGDNGPGLPAGMEQRIFEKFTRGHTESAIPGVGMGLAICQAIIDMHHGKIEAANRPQGGAGFTLTLPWSAAQAVTSDPEAHP</sequence>
<keyword evidence="6 15" id="KW-0812">Transmembrane</keyword>
<keyword evidence="10 15" id="KW-1133">Transmembrane helix</keyword>
<feature type="transmembrane region" description="Helical" evidence="15">
    <location>
        <begin position="425"/>
        <end position="443"/>
    </location>
</feature>
<dbReference type="GO" id="GO:0005886">
    <property type="term" value="C:plasma membrane"/>
    <property type="evidence" value="ECO:0007669"/>
    <property type="project" value="TreeGrafter"/>
</dbReference>
<evidence type="ECO:0000256" key="2">
    <source>
        <dbReference type="ARBA" id="ARBA00004141"/>
    </source>
</evidence>
<evidence type="ECO:0000256" key="1">
    <source>
        <dbReference type="ARBA" id="ARBA00000085"/>
    </source>
</evidence>
<reference evidence="17 18" key="1">
    <citation type="submission" date="2020-06" db="EMBL/GenBank/DDBJ databases">
        <title>Genome sequence of Paramixta manurensis strain PD-1.</title>
        <authorList>
            <person name="Lee C.W."/>
            <person name="Kim J."/>
        </authorList>
    </citation>
    <scope>NUCLEOTIDE SEQUENCE [LARGE SCALE GENOMIC DNA]</scope>
    <source>
        <strain evidence="17 18">PD-1</strain>
    </source>
</reference>
<evidence type="ECO:0000256" key="7">
    <source>
        <dbReference type="ARBA" id="ARBA00022741"/>
    </source>
</evidence>
<dbReference type="InterPro" id="IPR025201">
    <property type="entry name" value="KdpD_TM"/>
</dbReference>
<protein>
    <recommendedName>
        <fullName evidence="3">histidine kinase</fullName>
        <ecNumber evidence="3">2.7.13.3</ecNumber>
    </recommendedName>
</protein>
<dbReference type="InterPro" id="IPR004358">
    <property type="entry name" value="Sig_transdc_His_kin-like_C"/>
</dbReference>
<dbReference type="CDD" id="cd01987">
    <property type="entry name" value="USP_KdpD-like"/>
    <property type="match status" value="1"/>
</dbReference>
<dbReference type="SUPFAM" id="SSF55874">
    <property type="entry name" value="ATPase domain of HSP90 chaperone/DNA topoisomerase II/histidine kinase"/>
    <property type="match status" value="1"/>
</dbReference>
<dbReference type="InterPro" id="IPR027417">
    <property type="entry name" value="P-loop_NTPase"/>
</dbReference>
<dbReference type="Pfam" id="PF02702">
    <property type="entry name" value="KdpD"/>
    <property type="match status" value="1"/>
</dbReference>
<name>A0A6M8UNP0_9GAMM</name>
<evidence type="ECO:0000313" key="17">
    <source>
        <dbReference type="EMBL" id="QKJ86923.1"/>
    </source>
</evidence>
<dbReference type="Gene3D" id="1.10.287.130">
    <property type="match status" value="1"/>
</dbReference>
<dbReference type="InterPro" id="IPR003852">
    <property type="entry name" value="Sig_transdc_His_kinase_KdpD_N"/>
</dbReference>
<evidence type="ECO:0000256" key="10">
    <source>
        <dbReference type="ARBA" id="ARBA00022989"/>
    </source>
</evidence>
<evidence type="ECO:0000256" key="5">
    <source>
        <dbReference type="ARBA" id="ARBA00022679"/>
    </source>
</evidence>
<evidence type="ECO:0000256" key="12">
    <source>
        <dbReference type="ARBA" id="ARBA00023136"/>
    </source>
</evidence>
<keyword evidence="7" id="KW-0547">Nucleotide-binding</keyword>
<dbReference type="Gene3D" id="3.40.50.620">
    <property type="entry name" value="HUPs"/>
    <property type="match status" value="1"/>
</dbReference>
<proteinExistence type="predicted"/>
<dbReference type="EC" id="2.7.13.3" evidence="3"/>
<evidence type="ECO:0000313" key="18">
    <source>
        <dbReference type="Proteomes" id="UP000505325"/>
    </source>
</evidence>
<dbReference type="CDD" id="cd00075">
    <property type="entry name" value="HATPase"/>
    <property type="match status" value="1"/>
</dbReference>
<evidence type="ECO:0000256" key="3">
    <source>
        <dbReference type="ARBA" id="ARBA00012438"/>
    </source>
</evidence>
<feature type="coiled-coil region" evidence="14">
    <location>
        <begin position="641"/>
        <end position="668"/>
    </location>
</feature>
<keyword evidence="14" id="KW-0175">Coiled coil</keyword>
<keyword evidence="5" id="KW-0808">Transferase</keyword>
<dbReference type="GO" id="GO:0042802">
    <property type="term" value="F:identical protein binding"/>
    <property type="evidence" value="ECO:0007669"/>
    <property type="project" value="UniProtKB-ARBA"/>
</dbReference>
<comment type="function">
    <text evidence="13">Member of the two-component regulatory system KdpD/KdpE involved in the regulation of the kdp operon. KdpD may function as a membrane-associated protein kinase that phosphorylates KdpE in response to environmental signals.</text>
</comment>
<dbReference type="InterPro" id="IPR029016">
    <property type="entry name" value="GAF-like_dom_sf"/>
</dbReference>
<comment type="catalytic activity">
    <reaction evidence="1">
        <text>ATP + protein L-histidine = ADP + protein N-phospho-L-histidine.</text>
        <dbReference type="EC" id="2.7.13.3"/>
    </reaction>
</comment>
<dbReference type="InterPro" id="IPR036097">
    <property type="entry name" value="HisK_dim/P_sf"/>
</dbReference>
<dbReference type="Proteomes" id="UP000505325">
    <property type="component" value="Chromosome"/>
</dbReference>
<dbReference type="PANTHER" id="PTHR45569">
    <property type="entry name" value="SENSOR PROTEIN KDPD"/>
    <property type="match status" value="1"/>
</dbReference>
<dbReference type="Pfam" id="PF00512">
    <property type="entry name" value="HisKA"/>
    <property type="match status" value="1"/>
</dbReference>
<dbReference type="EMBL" id="CP054212">
    <property type="protein sequence ID" value="QKJ86923.1"/>
    <property type="molecule type" value="Genomic_DNA"/>
</dbReference>
<dbReference type="InterPro" id="IPR052023">
    <property type="entry name" value="Histidine_kinase_KdpD"/>
</dbReference>
<keyword evidence="18" id="KW-1185">Reference proteome</keyword>
<evidence type="ECO:0000256" key="8">
    <source>
        <dbReference type="ARBA" id="ARBA00022777"/>
    </source>
</evidence>
<dbReference type="AlphaFoldDB" id="A0A6M8UNP0"/>
<organism evidence="17 18">
    <name type="scientific">Paramixta manurensis</name>
    <dbReference type="NCBI Taxonomy" id="2740817"/>
    <lineage>
        <taxon>Bacteria</taxon>
        <taxon>Pseudomonadati</taxon>
        <taxon>Pseudomonadota</taxon>
        <taxon>Gammaproteobacteria</taxon>
        <taxon>Enterobacterales</taxon>
        <taxon>Erwiniaceae</taxon>
        <taxon>Paramixta</taxon>
    </lineage>
</organism>
<dbReference type="InterPro" id="IPR003661">
    <property type="entry name" value="HisK_dim/P_dom"/>
</dbReference>
<evidence type="ECO:0000256" key="13">
    <source>
        <dbReference type="ARBA" id="ARBA00057300"/>
    </source>
</evidence>
<dbReference type="GO" id="GO:0000155">
    <property type="term" value="F:phosphorelay sensor kinase activity"/>
    <property type="evidence" value="ECO:0007669"/>
    <property type="project" value="InterPro"/>
</dbReference>
<dbReference type="SUPFAM" id="SSF47384">
    <property type="entry name" value="Homodimeric domain of signal transducing histidine kinase"/>
    <property type="match status" value="1"/>
</dbReference>
<keyword evidence="12 15" id="KW-0472">Membrane</keyword>
<dbReference type="Gene3D" id="3.30.450.40">
    <property type="match status" value="1"/>
</dbReference>
<accession>A0A6M8UNP0</accession>
<evidence type="ECO:0000256" key="11">
    <source>
        <dbReference type="ARBA" id="ARBA00023012"/>
    </source>
</evidence>
<dbReference type="FunFam" id="3.40.50.300:FF:000483">
    <property type="entry name" value="Sensor histidine kinase KdpD"/>
    <property type="match status" value="1"/>
</dbReference>
<evidence type="ECO:0000256" key="14">
    <source>
        <dbReference type="SAM" id="Coils"/>
    </source>
</evidence>
<dbReference type="Pfam" id="PF13493">
    <property type="entry name" value="DUF4118"/>
    <property type="match status" value="1"/>
</dbReference>
<dbReference type="Pfam" id="PF13492">
    <property type="entry name" value="GAF_3"/>
    <property type="match status" value="1"/>
</dbReference>
<dbReference type="SUPFAM" id="SSF52402">
    <property type="entry name" value="Adenine nucleotide alpha hydrolases-like"/>
    <property type="match status" value="1"/>
</dbReference>
<dbReference type="InterPro" id="IPR038318">
    <property type="entry name" value="KdpD_sf"/>
</dbReference>
<dbReference type="Gene3D" id="3.40.50.300">
    <property type="entry name" value="P-loop containing nucleotide triphosphate hydrolases"/>
    <property type="match status" value="1"/>
</dbReference>
<gene>
    <name evidence="17" type="ORF">PMPD1_1974</name>
</gene>
<dbReference type="FunFam" id="3.30.565.10:FF:000042">
    <property type="entry name" value="Two-component sensor histidine kinase KdpD"/>
    <property type="match status" value="1"/>
</dbReference>
<dbReference type="KEGG" id="pmak:PMPD1_1974"/>
<dbReference type="SMART" id="SM00387">
    <property type="entry name" value="HATPase_c"/>
    <property type="match status" value="1"/>
</dbReference>